<dbReference type="PANTHER" id="PTHR30420">
    <property type="entry name" value="N-SUCCINYLARGININE DIHYDROLASE"/>
    <property type="match status" value="1"/>
</dbReference>
<dbReference type="NCBIfam" id="TIGR03244">
    <property type="entry name" value="arg_catab_AstA"/>
    <property type="match status" value="1"/>
</dbReference>
<keyword evidence="6" id="KW-1185">Reference proteome</keyword>
<evidence type="ECO:0000256" key="1">
    <source>
        <dbReference type="ARBA" id="ARBA00022503"/>
    </source>
</evidence>
<keyword evidence="1" id="KW-0056">Arginine metabolism</keyword>
<evidence type="ECO:0000256" key="4">
    <source>
        <dbReference type="NCBIfam" id="TIGR03244"/>
    </source>
</evidence>
<dbReference type="Gene3D" id="2.40.40.20">
    <property type="match status" value="1"/>
</dbReference>
<dbReference type="InterPro" id="IPR007041">
    <property type="entry name" value="Arg_succinylTrfase_AstA/AruG"/>
</dbReference>
<dbReference type="RefSeq" id="WP_289365684.1">
    <property type="nucleotide sequence ID" value="NZ_JAUCBP010000008.1"/>
</dbReference>
<reference evidence="5 6" key="1">
    <citation type="submission" date="2023-06" db="EMBL/GenBank/DDBJ databases">
        <title>Alteromonas sp. ASW11-36 isolated from intertidal sand.</title>
        <authorList>
            <person name="Li Y."/>
        </authorList>
    </citation>
    <scope>NUCLEOTIDE SEQUENCE [LARGE SCALE GENOMIC DNA]</scope>
    <source>
        <strain evidence="5 6">ASW11-36</strain>
    </source>
</reference>
<evidence type="ECO:0000256" key="2">
    <source>
        <dbReference type="ARBA" id="ARBA00022679"/>
    </source>
</evidence>
<sequence>MNIIRPIRQSDYAALHAIAEESGIGFTSLPVNEGLLRRKIERSEASFIDGVTEPGKESYLFVMENLDSGNVVGTTGIEAAVGLDDAFYHYHVGKVVHASRELNIHNTVDILTFCNDYSGVTEICTLFLREEARGGCNGRFLSKVRFLFMQEHQERFADIVIAEMRGVSDENGRSPFWQWLEEHFFSLDFPTADYLTGIGNKVFIAELMPKYPIYVNLLSPEAQAVIGEVHEKTRPALQLLEQEGFTCRGYVDIFDAGPTVEAQLSNIRTAQASRRLPLEISDDTHENAIDSFIINTSVTDFRAVVNPVFVDEEQQKAYISAAAAAALEVQAGDLIRFAPVRLGDN</sequence>
<dbReference type="Proteomes" id="UP001234343">
    <property type="component" value="Unassembled WGS sequence"/>
</dbReference>
<keyword evidence="2 5" id="KW-0808">Transferase</keyword>
<name>A0ABT7SYI5_9ALTE</name>
<dbReference type="PANTHER" id="PTHR30420:SF1">
    <property type="entry name" value="ARGININE N-SUCCINYLTRANSFERASE"/>
    <property type="match status" value="1"/>
</dbReference>
<dbReference type="Pfam" id="PF04958">
    <property type="entry name" value="AstA"/>
    <property type="match status" value="1"/>
</dbReference>
<dbReference type="SUPFAM" id="SSF55729">
    <property type="entry name" value="Acyl-CoA N-acyltransferases (Nat)"/>
    <property type="match status" value="1"/>
</dbReference>
<dbReference type="InterPro" id="IPR017650">
    <property type="entry name" value="Arginine_N-succinylTrfase"/>
</dbReference>
<evidence type="ECO:0000313" key="5">
    <source>
        <dbReference type="EMBL" id="MDM7861248.1"/>
    </source>
</evidence>
<keyword evidence="3 5" id="KW-0012">Acyltransferase</keyword>
<dbReference type="GO" id="GO:0008791">
    <property type="term" value="F:arginine N-succinyltransferase activity"/>
    <property type="evidence" value="ECO:0007669"/>
    <property type="project" value="UniProtKB-EC"/>
</dbReference>
<dbReference type="EC" id="2.3.1.109" evidence="4"/>
<organism evidence="5 6">
    <name type="scientific">Alteromonas arenosi</name>
    <dbReference type="NCBI Taxonomy" id="3055817"/>
    <lineage>
        <taxon>Bacteria</taxon>
        <taxon>Pseudomonadati</taxon>
        <taxon>Pseudomonadota</taxon>
        <taxon>Gammaproteobacteria</taxon>
        <taxon>Alteromonadales</taxon>
        <taxon>Alteromonadaceae</taxon>
        <taxon>Alteromonas/Salinimonas group</taxon>
        <taxon>Alteromonas</taxon>
    </lineage>
</organism>
<proteinExistence type="predicted"/>
<gene>
    <name evidence="5" type="primary">astA</name>
    <name evidence="5" type="ORF">QTP81_11645</name>
</gene>
<dbReference type="EMBL" id="JAUCBP010000008">
    <property type="protein sequence ID" value="MDM7861248.1"/>
    <property type="molecule type" value="Genomic_DNA"/>
</dbReference>
<dbReference type="InterPro" id="IPR016181">
    <property type="entry name" value="Acyl_CoA_acyltransferase"/>
</dbReference>
<dbReference type="NCBIfam" id="TIGR03243">
    <property type="entry name" value="arg_catab_AOST"/>
    <property type="match status" value="1"/>
</dbReference>
<evidence type="ECO:0000256" key="3">
    <source>
        <dbReference type="ARBA" id="ARBA00023315"/>
    </source>
</evidence>
<evidence type="ECO:0000313" key="6">
    <source>
        <dbReference type="Proteomes" id="UP001234343"/>
    </source>
</evidence>
<accession>A0ABT7SYI5</accession>
<comment type="caution">
    <text evidence="5">The sequence shown here is derived from an EMBL/GenBank/DDBJ whole genome shotgun (WGS) entry which is preliminary data.</text>
</comment>
<protein>
    <recommendedName>
        <fullName evidence="4">Arginine N-succinyltransferase</fullName>
        <ecNumber evidence="4">2.3.1.109</ecNumber>
    </recommendedName>
</protein>